<protein>
    <submittedName>
        <fullName evidence="1">p-cresol degrative pathway protein PchX</fullName>
    </submittedName>
</protein>
<dbReference type="HOGENOM" id="CLU_1298718_0_0_6"/>
<name>A0A077FD66_9PSED</name>
<dbReference type="KEGG" id="palk:PSAKL28_20200"/>
<dbReference type="EMBL" id="CP009048">
    <property type="protein sequence ID" value="AIL61241.1"/>
    <property type="molecule type" value="Genomic_DNA"/>
</dbReference>
<gene>
    <name evidence="1" type="ORF">PSAKL28_20200</name>
</gene>
<dbReference type="Proteomes" id="UP000028931">
    <property type="component" value="Chromosome"/>
</dbReference>
<dbReference type="AlphaFoldDB" id="A0A077FD66"/>
<dbReference type="PROSITE" id="PS51318">
    <property type="entry name" value="TAT"/>
    <property type="match status" value="1"/>
</dbReference>
<sequence>MMNVERRSLLKGMAIGGLAGVALSSSSLSLANSVLGRPAHAQAASLALVSAEVARSAFVQGLQASPAAPQLQVIPAGLELALMLELQQHLASGQAQRLIGLLDDASATLIVDLARSAGARVQWLGQHSTHAGQSRHRLLSAQAAHGCALQLGQQLHACGQGFSLHEQRLHSPAPTLQLASTKRGVAGDQWAATLGYALAVLGSTDTGQAPLLASRPSALTGTYVSFSIAV</sequence>
<accession>A0A077FD66</accession>
<proteinExistence type="predicted"/>
<evidence type="ECO:0000313" key="1">
    <source>
        <dbReference type="EMBL" id="AIL61241.1"/>
    </source>
</evidence>
<dbReference type="eggNOG" id="ENOG5032XTV">
    <property type="taxonomic scope" value="Bacteria"/>
</dbReference>
<organism evidence="1 2">
    <name type="scientific">Pseudomonas alkylphenolica</name>
    <dbReference type="NCBI Taxonomy" id="237609"/>
    <lineage>
        <taxon>Bacteria</taxon>
        <taxon>Pseudomonadati</taxon>
        <taxon>Pseudomonadota</taxon>
        <taxon>Gammaproteobacteria</taxon>
        <taxon>Pseudomonadales</taxon>
        <taxon>Pseudomonadaceae</taxon>
        <taxon>Pseudomonas</taxon>
    </lineage>
</organism>
<reference evidence="1 2" key="1">
    <citation type="submission" date="2014-07" db="EMBL/GenBank/DDBJ databases">
        <authorList>
            <person name="Lee K."/>
            <person name="Lim J.Y."/>
            <person name="Hwang I."/>
        </authorList>
    </citation>
    <scope>NUCLEOTIDE SEQUENCE [LARGE SCALE GENOMIC DNA]</scope>
    <source>
        <strain evidence="1 2">KL28</strain>
    </source>
</reference>
<evidence type="ECO:0000313" key="2">
    <source>
        <dbReference type="Proteomes" id="UP000028931"/>
    </source>
</evidence>
<dbReference type="InterPro" id="IPR006311">
    <property type="entry name" value="TAT_signal"/>
</dbReference>